<organism evidence="4 5">
    <name type="scientific">Zingiber officinale</name>
    <name type="common">Ginger</name>
    <name type="synonym">Amomum zingiber</name>
    <dbReference type="NCBI Taxonomy" id="94328"/>
    <lineage>
        <taxon>Eukaryota</taxon>
        <taxon>Viridiplantae</taxon>
        <taxon>Streptophyta</taxon>
        <taxon>Embryophyta</taxon>
        <taxon>Tracheophyta</taxon>
        <taxon>Spermatophyta</taxon>
        <taxon>Magnoliopsida</taxon>
        <taxon>Liliopsida</taxon>
        <taxon>Zingiberales</taxon>
        <taxon>Zingiberaceae</taxon>
        <taxon>Zingiber</taxon>
    </lineage>
</organism>
<dbReference type="Gene3D" id="3.30.70.80">
    <property type="entry name" value="Peptidase S8 propeptide/proteinase inhibitor I9"/>
    <property type="match status" value="1"/>
</dbReference>
<gene>
    <name evidence="4" type="ORF">ZIOFF_032452</name>
</gene>
<protein>
    <recommendedName>
        <fullName evidence="3">Inhibitor I9 domain-containing protein</fullName>
    </recommendedName>
</protein>
<dbReference type="SUPFAM" id="SSF52743">
    <property type="entry name" value="Subtilisin-like"/>
    <property type="match status" value="1"/>
</dbReference>
<sequence length="469" mass="52459">MVESFNFSNALSKPFLSAVGFSDIILSFCSRLRPDAFFVRVFRYVNADFFSISCLVFCSRLRPHAFDFPEPQRGEAKEMGNKSHVFSPFFLLVLLCFQSVLLTLKASSDKIYIVHVREGESKHEDPEELVMDLHIQILTSVLGSKDEAISSIVYSYGFCSFFRFSSFAAKLSVPQAKKIKELPEVLGIRPSRTLRHLTTSSWDILGVDNSELSGFLRANHGKDIISGVIDSGVWPEVKNFSDGSYSPVPVQWKGKCMPGQHFDVHKCNRRLIGAYYYKGGVTTKLQKGDYLSATGNNVSNVDIVMVGYSSITSLDPAGKLLFLRLQNQKSEAAVGVVRNRNAVIKHGKQPAENKLLRIITLLRVINKEEFKFMSSKPEPCDAEMKNVISFISKEIYKKCAKIRYETLAGSDVPKELAEFGIGNHTLVSNLNLDINSYCNSQVKLQEFIALLVTRNSEVAVVVKDLKSKG</sequence>
<keyword evidence="5" id="KW-1185">Reference proteome</keyword>
<dbReference type="Pfam" id="PF05922">
    <property type="entry name" value="Inhibitor_I9"/>
    <property type="match status" value="1"/>
</dbReference>
<reference evidence="4 5" key="1">
    <citation type="submission" date="2020-08" db="EMBL/GenBank/DDBJ databases">
        <title>Plant Genome Project.</title>
        <authorList>
            <person name="Zhang R.-G."/>
        </authorList>
    </citation>
    <scope>NUCLEOTIDE SEQUENCE [LARGE SCALE GENOMIC DNA]</scope>
    <source>
        <tissue evidence="4">Rhizome</tissue>
    </source>
</reference>
<evidence type="ECO:0000256" key="2">
    <source>
        <dbReference type="ARBA" id="ARBA00022729"/>
    </source>
</evidence>
<dbReference type="PANTHER" id="PTHR10795">
    <property type="entry name" value="PROPROTEIN CONVERTASE SUBTILISIN/KEXIN"/>
    <property type="match status" value="1"/>
</dbReference>
<dbReference type="Proteomes" id="UP000734854">
    <property type="component" value="Unassembled WGS sequence"/>
</dbReference>
<proteinExistence type="inferred from homology"/>
<dbReference type="AlphaFoldDB" id="A0A8J5LBL0"/>
<evidence type="ECO:0000313" key="4">
    <source>
        <dbReference type="EMBL" id="KAG6507111.1"/>
    </source>
</evidence>
<comment type="caution">
    <text evidence="4">The sequence shown here is derived from an EMBL/GenBank/DDBJ whole genome shotgun (WGS) entry which is preliminary data.</text>
</comment>
<dbReference type="InterPro" id="IPR010259">
    <property type="entry name" value="S8pro/Inhibitor_I9"/>
</dbReference>
<comment type="similarity">
    <text evidence="1">Belongs to the peptidase S8 family.</text>
</comment>
<evidence type="ECO:0000256" key="1">
    <source>
        <dbReference type="ARBA" id="ARBA00011073"/>
    </source>
</evidence>
<dbReference type="GO" id="GO:0004252">
    <property type="term" value="F:serine-type endopeptidase activity"/>
    <property type="evidence" value="ECO:0007669"/>
    <property type="project" value="InterPro"/>
</dbReference>
<accession>A0A8J5LBL0</accession>
<dbReference type="InterPro" id="IPR036852">
    <property type="entry name" value="Peptidase_S8/S53_dom_sf"/>
</dbReference>
<keyword evidence="2" id="KW-0732">Signal</keyword>
<dbReference type="GO" id="GO:0006508">
    <property type="term" value="P:proteolysis"/>
    <property type="evidence" value="ECO:0007669"/>
    <property type="project" value="InterPro"/>
</dbReference>
<dbReference type="InterPro" id="IPR045051">
    <property type="entry name" value="SBT"/>
</dbReference>
<name>A0A8J5LBL0_ZINOF</name>
<evidence type="ECO:0000259" key="3">
    <source>
        <dbReference type="Pfam" id="PF05922"/>
    </source>
</evidence>
<dbReference type="Gene3D" id="3.40.50.200">
    <property type="entry name" value="Peptidase S8/S53 domain"/>
    <property type="match status" value="1"/>
</dbReference>
<dbReference type="EMBL" id="JACMSC010000009">
    <property type="protein sequence ID" value="KAG6507111.1"/>
    <property type="molecule type" value="Genomic_DNA"/>
</dbReference>
<feature type="domain" description="Inhibitor I9" evidence="3">
    <location>
        <begin position="112"/>
        <end position="194"/>
    </location>
</feature>
<dbReference type="InterPro" id="IPR037045">
    <property type="entry name" value="S8pro/Inhibitor_I9_sf"/>
</dbReference>
<evidence type="ECO:0000313" key="5">
    <source>
        <dbReference type="Proteomes" id="UP000734854"/>
    </source>
</evidence>